<feature type="transmembrane region" description="Helical" evidence="1">
    <location>
        <begin position="6"/>
        <end position="29"/>
    </location>
</feature>
<feature type="transmembrane region" description="Helical" evidence="1">
    <location>
        <begin position="161"/>
        <end position="182"/>
    </location>
</feature>
<reference evidence="2" key="1">
    <citation type="submission" date="2019-04" db="EMBL/GenBank/DDBJ databases">
        <title>Evolution of Biomass-Degrading Anaerobic Consortia Revealed by Metagenomics.</title>
        <authorList>
            <person name="Peng X."/>
        </authorList>
    </citation>
    <scope>NUCLEOTIDE SEQUENCE</scope>
    <source>
        <strain evidence="2">SIG12</strain>
    </source>
</reference>
<evidence type="ECO:0000256" key="1">
    <source>
        <dbReference type="SAM" id="Phobius"/>
    </source>
</evidence>
<keyword evidence="1" id="KW-0472">Membrane</keyword>
<dbReference type="AlphaFoldDB" id="A0A8T3VF85"/>
<gene>
    <name evidence="2" type="ORF">E7Z73_05020</name>
</gene>
<name>A0A8T3VF85_9EURY</name>
<dbReference type="Proteomes" id="UP000762703">
    <property type="component" value="Unassembled WGS sequence"/>
</dbReference>
<feature type="transmembrane region" description="Helical" evidence="1">
    <location>
        <begin position="81"/>
        <end position="101"/>
    </location>
</feature>
<feature type="transmembrane region" description="Helical" evidence="1">
    <location>
        <begin position="218"/>
        <end position="239"/>
    </location>
</feature>
<proteinExistence type="predicted"/>
<keyword evidence="1" id="KW-0812">Transmembrane</keyword>
<evidence type="ECO:0000313" key="2">
    <source>
        <dbReference type="EMBL" id="MBE6505095.1"/>
    </source>
</evidence>
<accession>A0A8T3VF85</accession>
<dbReference type="RefSeq" id="WP_303736736.1">
    <property type="nucleotide sequence ID" value="NZ_SUTE01000037.1"/>
</dbReference>
<organism evidence="2 3">
    <name type="scientific">Methanobrevibacter millerae</name>
    <dbReference type="NCBI Taxonomy" id="230361"/>
    <lineage>
        <taxon>Archaea</taxon>
        <taxon>Methanobacteriati</taxon>
        <taxon>Methanobacteriota</taxon>
        <taxon>Methanomada group</taxon>
        <taxon>Methanobacteria</taxon>
        <taxon>Methanobacteriales</taxon>
        <taxon>Methanobacteriaceae</taxon>
        <taxon>Methanobrevibacter</taxon>
    </lineage>
</organism>
<comment type="caution">
    <text evidence="2">The sequence shown here is derived from an EMBL/GenBank/DDBJ whole genome shotgun (WGS) entry which is preliminary data.</text>
</comment>
<dbReference type="EMBL" id="SUTE01000037">
    <property type="protein sequence ID" value="MBE6505095.1"/>
    <property type="molecule type" value="Genomic_DNA"/>
</dbReference>
<evidence type="ECO:0000313" key="3">
    <source>
        <dbReference type="Proteomes" id="UP000762703"/>
    </source>
</evidence>
<feature type="transmembrane region" description="Helical" evidence="1">
    <location>
        <begin position="130"/>
        <end position="149"/>
    </location>
</feature>
<protein>
    <submittedName>
        <fullName evidence="2">Uncharacterized protein</fullName>
    </submittedName>
</protein>
<keyword evidence="1" id="KW-1133">Transmembrane helix</keyword>
<sequence>MEILNNTLFQLAIVIVIFLVLTLLVGFIYKKLKAKFGKSIDINSLLPVDEVHSLRQIFYLIMMALCIVNVFYSLTSFEMNLIHFVIFDLALSLYFAITLDMGSTKNKVLWLLLVPYGALFYSLFNVNVLAFILDLIHVLIFIYFAKLNFDRFMEYTNSNSLGLSIVLLFVIIFVSFFITQYAEDVNALDSLVMVSNEFTGNGFAVFGNSIAGKLNSLLLVWGGYVISGVGAATLTATILTKHFNKRFRELERLIEGDDE</sequence>
<feature type="transmembrane region" description="Helical" evidence="1">
    <location>
        <begin position="57"/>
        <end position="75"/>
    </location>
</feature>